<gene>
    <name evidence="2" type="ORF">METZ01_LOCUS170065</name>
</gene>
<evidence type="ECO:0008006" key="3">
    <source>
        <dbReference type="Google" id="ProtNLM"/>
    </source>
</evidence>
<protein>
    <recommendedName>
        <fullName evidence="3">Sulfotransferase domain-containing protein</fullName>
    </recommendedName>
</protein>
<feature type="non-terminal residue" evidence="2">
    <location>
        <position position="1"/>
    </location>
</feature>
<name>A0A382BUM5_9ZZZZ</name>
<sequence>VNRIAMWSGPRNISTALMRSFENRPDCVVSDEPFYSHYLHKTGIDHPMRDEVIESGNTDWDSIAIELTGPIPKGKLIWYQKHMAQHNLPGCDLGWVQKLTNCILIRHPKDVMLSYLEKYEIDSEDQLGYNQQLDLFKLLTDLDIPLLVIDAADILINPGVMLRLICEKLGIPFFEEMLSWPAGIRANDGIWGKHWYGSVEVSTGFQPYIQKSGNLQPEYQDMYYACLESYKELYSHRIQRGIEL</sequence>
<dbReference type="PANTHER" id="PTHR42743:SF11">
    <property type="entry name" value="AMINODEOXYCHORISMATE LYASE"/>
    <property type="match status" value="1"/>
</dbReference>
<organism evidence="2">
    <name type="scientific">marine metagenome</name>
    <dbReference type="NCBI Taxonomy" id="408172"/>
    <lineage>
        <taxon>unclassified sequences</taxon>
        <taxon>metagenomes</taxon>
        <taxon>ecological metagenomes</taxon>
    </lineage>
</organism>
<dbReference type="GO" id="GO:0019752">
    <property type="term" value="P:carboxylic acid metabolic process"/>
    <property type="evidence" value="ECO:0007669"/>
    <property type="project" value="TreeGrafter"/>
</dbReference>
<evidence type="ECO:0000313" key="2">
    <source>
        <dbReference type="EMBL" id="SVB17211.1"/>
    </source>
</evidence>
<reference evidence="2" key="1">
    <citation type="submission" date="2018-05" db="EMBL/GenBank/DDBJ databases">
        <authorList>
            <person name="Lanie J.A."/>
            <person name="Ng W.-L."/>
            <person name="Kazmierczak K.M."/>
            <person name="Andrzejewski T.M."/>
            <person name="Davidsen T.M."/>
            <person name="Wayne K.J."/>
            <person name="Tettelin H."/>
            <person name="Glass J.I."/>
            <person name="Rusch D."/>
            <person name="Podicherti R."/>
            <person name="Tsui H.-C.T."/>
            <person name="Winkler M.E."/>
        </authorList>
    </citation>
    <scope>NUCLEOTIDE SEQUENCE</scope>
</reference>
<evidence type="ECO:0000256" key="1">
    <source>
        <dbReference type="ARBA" id="ARBA00009320"/>
    </source>
</evidence>
<dbReference type="Pfam" id="PF19798">
    <property type="entry name" value="Sulfotransfer_5"/>
    <property type="match status" value="1"/>
</dbReference>
<dbReference type="SUPFAM" id="SSF52540">
    <property type="entry name" value="P-loop containing nucleoside triphosphate hydrolases"/>
    <property type="match status" value="1"/>
</dbReference>
<dbReference type="AlphaFoldDB" id="A0A382BUM5"/>
<dbReference type="InterPro" id="IPR050571">
    <property type="entry name" value="Class-IV_PLP-Dep_Aminotrnsfr"/>
</dbReference>
<dbReference type="EMBL" id="UINC01031336">
    <property type="protein sequence ID" value="SVB17211.1"/>
    <property type="molecule type" value="Genomic_DNA"/>
</dbReference>
<proteinExistence type="inferred from homology"/>
<dbReference type="InterPro" id="IPR027417">
    <property type="entry name" value="P-loop_NTPase"/>
</dbReference>
<comment type="similarity">
    <text evidence="1">Belongs to the class-IV pyridoxal-phosphate-dependent aminotransferase family.</text>
</comment>
<accession>A0A382BUM5</accession>
<dbReference type="Gene3D" id="3.40.50.300">
    <property type="entry name" value="P-loop containing nucleotide triphosphate hydrolases"/>
    <property type="match status" value="1"/>
</dbReference>
<dbReference type="PANTHER" id="PTHR42743">
    <property type="entry name" value="AMINO-ACID AMINOTRANSFERASE"/>
    <property type="match status" value="1"/>
</dbReference>